<dbReference type="PANTHER" id="PTHR11132">
    <property type="entry name" value="SOLUTE CARRIER FAMILY 35"/>
    <property type="match status" value="1"/>
</dbReference>
<keyword evidence="4 5" id="KW-0472">Membrane</keyword>
<gene>
    <name evidence="7" type="ORF">PUMCH_002707</name>
</gene>
<feature type="transmembrane region" description="Helical" evidence="5">
    <location>
        <begin position="109"/>
        <end position="131"/>
    </location>
</feature>
<evidence type="ECO:0000313" key="7">
    <source>
        <dbReference type="EMBL" id="WPK25394.1"/>
    </source>
</evidence>
<comment type="subcellular location">
    <subcellularLocation>
        <location evidence="1">Membrane</location>
        <topology evidence="1">Multi-pass membrane protein</topology>
    </subcellularLocation>
</comment>
<evidence type="ECO:0000256" key="1">
    <source>
        <dbReference type="ARBA" id="ARBA00004141"/>
    </source>
</evidence>
<evidence type="ECO:0000256" key="2">
    <source>
        <dbReference type="ARBA" id="ARBA00022692"/>
    </source>
</evidence>
<feature type="transmembrane region" description="Helical" evidence="5">
    <location>
        <begin position="276"/>
        <end position="293"/>
    </location>
</feature>
<sequence>MLSAVGSVEDIHRLRHERLTSQANPNLSSTNIASLNHHGKSTRPLLVPFSPLTPPASLSGTPILEAKDNFHFGSSLNLNAVAASASMPKQKLAAAGISRKWLPNVDMEVAFLCVLWYGFSIVSANSTKAILLRFLYPVTLTQFQFVLNSALCVSLFAILSAFPRAVSLFPKGSVPDLQALNFSVKNFVTPSSFIISTTLPMGIFQFVGHITSHKATSMIPVSLVHTIKALSPITTVLIYRVLYKVRFKRVTYVTLIPLMVGIMLTCYRPMNSSKDHGYLSGLIYACISMLIFVSQNIFAKKRLTIKDDDEMKPKLELPMHKKDETKKLDKLTILLFCSVIGFIFTMPVYLISEFRNEHFSLTEVSLYLMFLILLNGVSHFLQSLLAFSLLGSISPVNYSIVNIMKRIAVIGFAFMWESTFSFSGAQSYGIVLTAFGLYCYDRWGTSRN</sequence>
<accession>A0AAX4HA63</accession>
<feature type="transmembrane region" description="Helical" evidence="5">
    <location>
        <begin position="187"/>
        <end position="207"/>
    </location>
</feature>
<evidence type="ECO:0000313" key="8">
    <source>
        <dbReference type="Proteomes" id="UP001338582"/>
    </source>
</evidence>
<dbReference type="GO" id="GO:0016020">
    <property type="term" value="C:membrane"/>
    <property type="evidence" value="ECO:0007669"/>
    <property type="project" value="UniProtKB-SubCell"/>
</dbReference>
<feature type="transmembrane region" description="Helical" evidence="5">
    <location>
        <begin position="250"/>
        <end position="270"/>
    </location>
</feature>
<keyword evidence="3 5" id="KW-1133">Transmembrane helix</keyword>
<dbReference type="InterPro" id="IPR050186">
    <property type="entry name" value="TPT_transporter"/>
</dbReference>
<reference evidence="7 8" key="1">
    <citation type="submission" date="2023-10" db="EMBL/GenBank/DDBJ databases">
        <title>Draft Genome Sequence of Candida saopaulonensis from a very Premature Infant with Sepsis.</title>
        <authorList>
            <person name="Ning Y."/>
            <person name="Dai R."/>
            <person name="Xiao M."/>
            <person name="Xu Y."/>
            <person name="Yan Q."/>
            <person name="Zhang L."/>
        </authorList>
    </citation>
    <scope>NUCLEOTIDE SEQUENCE [LARGE SCALE GENOMIC DNA]</scope>
    <source>
        <strain evidence="7 8">19XY460</strain>
    </source>
</reference>
<dbReference type="Proteomes" id="UP001338582">
    <property type="component" value="Chromosome 3"/>
</dbReference>
<dbReference type="GeneID" id="88173771"/>
<organism evidence="7 8">
    <name type="scientific">Australozyma saopauloensis</name>
    <dbReference type="NCBI Taxonomy" id="291208"/>
    <lineage>
        <taxon>Eukaryota</taxon>
        <taxon>Fungi</taxon>
        <taxon>Dikarya</taxon>
        <taxon>Ascomycota</taxon>
        <taxon>Saccharomycotina</taxon>
        <taxon>Pichiomycetes</taxon>
        <taxon>Metschnikowiaceae</taxon>
        <taxon>Australozyma</taxon>
    </lineage>
</organism>
<dbReference type="RefSeq" id="XP_062877776.1">
    <property type="nucleotide sequence ID" value="XM_063021706.1"/>
</dbReference>
<evidence type="ECO:0000256" key="4">
    <source>
        <dbReference type="ARBA" id="ARBA00023136"/>
    </source>
</evidence>
<feature type="domain" description="Sugar phosphate transporter" evidence="6">
    <location>
        <begin position="107"/>
        <end position="440"/>
    </location>
</feature>
<dbReference type="AlphaFoldDB" id="A0AAX4HA63"/>
<dbReference type="KEGG" id="asau:88173771"/>
<dbReference type="InterPro" id="IPR004853">
    <property type="entry name" value="Sugar_P_trans_dom"/>
</dbReference>
<keyword evidence="2 5" id="KW-0812">Transmembrane</keyword>
<feature type="transmembrane region" description="Helical" evidence="5">
    <location>
        <begin position="219"/>
        <end position="243"/>
    </location>
</feature>
<feature type="transmembrane region" description="Helical" evidence="5">
    <location>
        <begin position="331"/>
        <end position="352"/>
    </location>
</feature>
<feature type="transmembrane region" description="Helical" evidence="5">
    <location>
        <begin position="143"/>
        <end position="166"/>
    </location>
</feature>
<proteinExistence type="predicted"/>
<evidence type="ECO:0000259" key="6">
    <source>
        <dbReference type="Pfam" id="PF03151"/>
    </source>
</evidence>
<evidence type="ECO:0000256" key="5">
    <source>
        <dbReference type="SAM" id="Phobius"/>
    </source>
</evidence>
<feature type="transmembrane region" description="Helical" evidence="5">
    <location>
        <begin position="364"/>
        <end position="389"/>
    </location>
</feature>
<name>A0AAX4HA63_9ASCO</name>
<keyword evidence="8" id="KW-1185">Reference proteome</keyword>
<dbReference type="EMBL" id="CP138896">
    <property type="protein sequence ID" value="WPK25394.1"/>
    <property type="molecule type" value="Genomic_DNA"/>
</dbReference>
<evidence type="ECO:0000256" key="3">
    <source>
        <dbReference type="ARBA" id="ARBA00022989"/>
    </source>
</evidence>
<dbReference type="Pfam" id="PF03151">
    <property type="entry name" value="TPT"/>
    <property type="match status" value="1"/>
</dbReference>
<protein>
    <recommendedName>
        <fullName evidence="6">Sugar phosphate transporter domain-containing protein</fullName>
    </recommendedName>
</protein>